<dbReference type="Gene3D" id="3.40.50.2000">
    <property type="entry name" value="Glycogen Phosphorylase B"/>
    <property type="match status" value="2"/>
</dbReference>
<proteinExistence type="predicted"/>
<evidence type="ECO:0000313" key="3">
    <source>
        <dbReference type="Proteomes" id="UP000697995"/>
    </source>
</evidence>
<dbReference type="SUPFAM" id="SSF53756">
    <property type="entry name" value="UDP-Glycosyltransferase/glycogen phosphorylase"/>
    <property type="match status" value="1"/>
</dbReference>
<gene>
    <name evidence="2" type="ORF">CKO45_07635</name>
</gene>
<evidence type="ECO:0000313" key="2">
    <source>
        <dbReference type="EMBL" id="MBK1658098.1"/>
    </source>
</evidence>
<dbReference type="RefSeq" id="WP_133218990.1">
    <property type="nucleotide sequence ID" value="NZ_NRSG01000038.1"/>
</dbReference>
<name>A0ABS1CUS6_9PROT</name>
<dbReference type="EMBL" id="NRSG01000038">
    <property type="protein sequence ID" value="MBK1658098.1"/>
    <property type="molecule type" value="Genomic_DNA"/>
</dbReference>
<feature type="domain" description="Glycosyltransferase subfamily 4-like N-terminal" evidence="1">
    <location>
        <begin position="16"/>
        <end position="191"/>
    </location>
</feature>
<dbReference type="InterPro" id="IPR028098">
    <property type="entry name" value="Glyco_trans_4-like_N"/>
</dbReference>
<dbReference type="Proteomes" id="UP000697995">
    <property type="component" value="Unassembled WGS sequence"/>
</dbReference>
<dbReference type="PANTHER" id="PTHR12526:SF600">
    <property type="entry name" value="GLYCOSYL TRANSFERASE GROUP 1"/>
    <property type="match status" value="1"/>
</dbReference>
<organism evidence="2 3">
    <name type="scientific">Paracraurococcus ruber</name>
    <dbReference type="NCBI Taxonomy" id="77675"/>
    <lineage>
        <taxon>Bacteria</taxon>
        <taxon>Pseudomonadati</taxon>
        <taxon>Pseudomonadota</taxon>
        <taxon>Alphaproteobacteria</taxon>
        <taxon>Acetobacterales</taxon>
        <taxon>Roseomonadaceae</taxon>
        <taxon>Paracraurococcus</taxon>
    </lineage>
</organism>
<dbReference type="CDD" id="cd03794">
    <property type="entry name" value="GT4_WbuB-like"/>
    <property type="match status" value="1"/>
</dbReference>
<keyword evidence="3" id="KW-1185">Reference proteome</keyword>
<comment type="caution">
    <text evidence="2">The sequence shown here is derived from an EMBL/GenBank/DDBJ whole genome shotgun (WGS) entry which is preliminary data.</text>
</comment>
<accession>A0ABS1CUS6</accession>
<dbReference type="Pfam" id="PF13692">
    <property type="entry name" value="Glyco_trans_1_4"/>
    <property type="match status" value="1"/>
</dbReference>
<dbReference type="PANTHER" id="PTHR12526">
    <property type="entry name" value="GLYCOSYLTRANSFERASE"/>
    <property type="match status" value="1"/>
</dbReference>
<protein>
    <recommendedName>
        <fullName evidence="1">Glycosyltransferase subfamily 4-like N-terminal domain-containing protein</fullName>
    </recommendedName>
</protein>
<sequence length="395" mass="42909">MRIAVHDYAGHPFEFDLSRALAARGHTVRHFWFGGDQGPKGDTERRPEDPAGFSVVPVQISMAYSKDRFLRRVLGDVLYGRAAARMIAAFEPDLVISANTPLEAQGAIQAAARARRAPFVFWLQDYYSVAIRRLLGHRWRGAGKVVAARYERMEASLLRRSEGVVLISDDFRRYLPSSVAGSDRVCTIPNWAPLSALPLRPKDNAWARRHGFAGHFAFLYTGTLALKHNPALLAGLAARMATDRAVKVGVVSSGVGFERLRAAAPSLDNMAFLPPQPMPDFPDVLASADVLVAVLEEDAGEFSVPSKVLSYLCAGRPILLAAPRGNLATRIVEEAGAGLCVAPGDAAGFEAAAVRLREDAALRQRCGAAGRAYAEAHFDIGRIVQRFESFFATIN</sequence>
<evidence type="ECO:0000259" key="1">
    <source>
        <dbReference type="Pfam" id="PF13579"/>
    </source>
</evidence>
<dbReference type="Pfam" id="PF13579">
    <property type="entry name" value="Glyco_trans_4_4"/>
    <property type="match status" value="1"/>
</dbReference>
<reference evidence="2 3" key="1">
    <citation type="journal article" date="2020" name="Microorganisms">
        <title>Osmotic Adaptation and Compatible Solute Biosynthesis of Phototrophic Bacteria as Revealed from Genome Analyses.</title>
        <authorList>
            <person name="Imhoff J.F."/>
            <person name="Rahn T."/>
            <person name="Kunzel S."/>
            <person name="Keller A."/>
            <person name="Neulinger S.C."/>
        </authorList>
    </citation>
    <scope>NUCLEOTIDE SEQUENCE [LARGE SCALE GENOMIC DNA]</scope>
    <source>
        <strain evidence="2 3">DSM 15382</strain>
    </source>
</reference>